<dbReference type="InterPro" id="IPR011006">
    <property type="entry name" value="CheY-like_superfamily"/>
</dbReference>
<dbReference type="PANTHER" id="PTHR44591:SF23">
    <property type="entry name" value="CHEY SUBFAMILY"/>
    <property type="match status" value="1"/>
</dbReference>
<proteinExistence type="predicted"/>
<reference evidence="4 5" key="1">
    <citation type="journal article" date="2016" name="Syst. Appl. Microbiol.">
        <title>Vibrio bivalvicida sp. nov., a novel larval pathogen for bivalve molluscs reared in a hatchery.</title>
        <authorList>
            <person name="Dubert J."/>
            <person name="Romalde J.L."/>
            <person name="Prado S."/>
            <person name="Barja J.L."/>
        </authorList>
    </citation>
    <scope>NUCLEOTIDE SEQUENCE [LARGE SCALE GENOMIC DNA]</scope>
    <source>
        <strain evidence="4 5">605</strain>
    </source>
</reference>
<dbReference type="PROSITE" id="PS50110">
    <property type="entry name" value="RESPONSE_REGULATORY"/>
    <property type="match status" value="1"/>
</dbReference>
<protein>
    <recommendedName>
        <fullName evidence="3">Response regulatory domain-containing protein</fullName>
    </recommendedName>
</protein>
<dbReference type="Proteomes" id="UP000078406">
    <property type="component" value="Unassembled WGS sequence"/>
</dbReference>
<name>A0A177XXW4_9VIBR</name>
<evidence type="ECO:0000256" key="1">
    <source>
        <dbReference type="ARBA" id="ARBA00022553"/>
    </source>
</evidence>
<organism evidence="4 5">
    <name type="scientific">Vibrio bivalvicida</name>
    <dbReference type="NCBI Taxonomy" id="1276888"/>
    <lineage>
        <taxon>Bacteria</taxon>
        <taxon>Pseudomonadati</taxon>
        <taxon>Pseudomonadota</taxon>
        <taxon>Gammaproteobacteria</taxon>
        <taxon>Vibrionales</taxon>
        <taxon>Vibrionaceae</taxon>
        <taxon>Vibrio</taxon>
        <taxon>Vibrio oreintalis group</taxon>
    </lineage>
</organism>
<sequence length="128" mass="14073">MKILLIDDDRDFSDAIYQHLSRKGFDVEIAYDGVKGLEKFNATTPDLVITDIVMPDQDGLGFLMAIRDDSFNFPCKVIAISGGGRIAGNTYLELANSFGVDASLTKPIAFKDLYEIFGQIGLLDCVDK</sequence>
<gene>
    <name evidence="4" type="ORF">APB76_15970</name>
</gene>
<evidence type="ECO:0000313" key="5">
    <source>
        <dbReference type="Proteomes" id="UP000078406"/>
    </source>
</evidence>
<dbReference type="EMBL" id="LLEI02000043">
    <property type="protein sequence ID" value="OAJ93452.1"/>
    <property type="molecule type" value="Genomic_DNA"/>
</dbReference>
<dbReference type="Pfam" id="PF00072">
    <property type="entry name" value="Response_reg"/>
    <property type="match status" value="1"/>
</dbReference>
<dbReference type="GO" id="GO:0000160">
    <property type="term" value="P:phosphorelay signal transduction system"/>
    <property type="evidence" value="ECO:0007669"/>
    <property type="project" value="InterPro"/>
</dbReference>
<feature type="domain" description="Response regulatory" evidence="3">
    <location>
        <begin position="2"/>
        <end position="121"/>
    </location>
</feature>
<dbReference type="Gene3D" id="3.40.50.2300">
    <property type="match status" value="1"/>
</dbReference>
<evidence type="ECO:0000256" key="2">
    <source>
        <dbReference type="PROSITE-ProRule" id="PRU00169"/>
    </source>
</evidence>
<dbReference type="PANTHER" id="PTHR44591">
    <property type="entry name" value="STRESS RESPONSE REGULATOR PROTEIN 1"/>
    <property type="match status" value="1"/>
</dbReference>
<evidence type="ECO:0000313" key="4">
    <source>
        <dbReference type="EMBL" id="OAJ93452.1"/>
    </source>
</evidence>
<dbReference type="InterPro" id="IPR001789">
    <property type="entry name" value="Sig_transdc_resp-reg_receiver"/>
</dbReference>
<keyword evidence="1 2" id="KW-0597">Phosphoprotein</keyword>
<dbReference type="InterPro" id="IPR050595">
    <property type="entry name" value="Bact_response_regulator"/>
</dbReference>
<dbReference type="RefSeq" id="WP_049843274.1">
    <property type="nucleotide sequence ID" value="NZ_LLEI02000043.1"/>
</dbReference>
<dbReference type="CDD" id="cd00156">
    <property type="entry name" value="REC"/>
    <property type="match status" value="1"/>
</dbReference>
<evidence type="ECO:0000259" key="3">
    <source>
        <dbReference type="PROSITE" id="PS50110"/>
    </source>
</evidence>
<dbReference type="SUPFAM" id="SSF52172">
    <property type="entry name" value="CheY-like"/>
    <property type="match status" value="1"/>
</dbReference>
<comment type="caution">
    <text evidence="4">The sequence shown here is derived from an EMBL/GenBank/DDBJ whole genome shotgun (WGS) entry which is preliminary data.</text>
</comment>
<dbReference type="SMART" id="SM00448">
    <property type="entry name" value="REC"/>
    <property type="match status" value="1"/>
</dbReference>
<accession>A0A177XXW4</accession>
<feature type="modified residue" description="4-aspartylphosphate" evidence="2">
    <location>
        <position position="51"/>
    </location>
</feature>
<dbReference type="AlphaFoldDB" id="A0A177XXW4"/>